<name>G2YGP5_BOTF4</name>
<dbReference type="EMBL" id="FQ790332">
    <property type="protein sequence ID" value="CCD50929.1"/>
    <property type="molecule type" value="Genomic_DNA"/>
</dbReference>
<gene>
    <name evidence="1" type="ORF">BofuT4_uP021970.1</name>
</gene>
<protein>
    <submittedName>
        <fullName evidence="1">Uncharacterized protein</fullName>
    </submittedName>
</protein>
<evidence type="ECO:0000313" key="1">
    <source>
        <dbReference type="EMBL" id="CCD50929.1"/>
    </source>
</evidence>
<dbReference type="HOGENOM" id="CLU_2687537_0_0_1"/>
<reference evidence="2" key="1">
    <citation type="journal article" date="2011" name="PLoS Genet.">
        <title>Genomic analysis of the necrotrophic fungal pathogens Sclerotinia sclerotiorum and Botrytis cinerea.</title>
        <authorList>
            <person name="Amselem J."/>
            <person name="Cuomo C.A."/>
            <person name="van Kan J.A."/>
            <person name="Viaud M."/>
            <person name="Benito E.P."/>
            <person name="Couloux A."/>
            <person name="Coutinho P.M."/>
            <person name="de Vries R.P."/>
            <person name="Dyer P.S."/>
            <person name="Fillinger S."/>
            <person name="Fournier E."/>
            <person name="Gout L."/>
            <person name="Hahn M."/>
            <person name="Kohn L."/>
            <person name="Lapalu N."/>
            <person name="Plummer K.M."/>
            <person name="Pradier J.M."/>
            <person name="Quevillon E."/>
            <person name="Sharon A."/>
            <person name="Simon A."/>
            <person name="ten Have A."/>
            <person name="Tudzynski B."/>
            <person name="Tudzynski P."/>
            <person name="Wincker P."/>
            <person name="Andrew M."/>
            <person name="Anthouard V."/>
            <person name="Beever R.E."/>
            <person name="Beffa R."/>
            <person name="Benoit I."/>
            <person name="Bouzid O."/>
            <person name="Brault B."/>
            <person name="Chen Z."/>
            <person name="Choquer M."/>
            <person name="Collemare J."/>
            <person name="Cotton P."/>
            <person name="Danchin E.G."/>
            <person name="Da Silva C."/>
            <person name="Gautier A."/>
            <person name="Giraud C."/>
            <person name="Giraud T."/>
            <person name="Gonzalez C."/>
            <person name="Grossetete S."/>
            <person name="Guldener U."/>
            <person name="Henrissat B."/>
            <person name="Howlett B.J."/>
            <person name="Kodira C."/>
            <person name="Kretschmer M."/>
            <person name="Lappartient A."/>
            <person name="Leroch M."/>
            <person name="Levis C."/>
            <person name="Mauceli E."/>
            <person name="Neuveglise C."/>
            <person name="Oeser B."/>
            <person name="Pearson M."/>
            <person name="Poulain J."/>
            <person name="Poussereau N."/>
            <person name="Quesneville H."/>
            <person name="Rascle C."/>
            <person name="Schumacher J."/>
            <person name="Segurens B."/>
            <person name="Sexton A."/>
            <person name="Silva E."/>
            <person name="Sirven C."/>
            <person name="Soanes D.M."/>
            <person name="Talbot N.J."/>
            <person name="Templeton M."/>
            <person name="Yandava C."/>
            <person name="Yarden O."/>
            <person name="Zeng Q."/>
            <person name="Rollins J.A."/>
            <person name="Lebrun M.H."/>
            <person name="Dickman M."/>
        </authorList>
    </citation>
    <scope>NUCLEOTIDE SEQUENCE [LARGE SCALE GENOMIC DNA]</scope>
    <source>
        <strain evidence="2">T4</strain>
    </source>
</reference>
<dbReference type="Proteomes" id="UP000008177">
    <property type="component" value="Unplaced contigs"/>
</dbReference>
<dbReference type="AlphaFoldDB" id="G2YGP5"/>
<dbReference type="InParanoid" id="G2YGP5"/>
<organism evidence="1 2">
    <name type="scientific">Botryotinia fuckeliana (strain T4)</name>
    <name type="common">Noble rot fungus</name>
    <name type="synonym">Botrytis cinerea</name>
    <dbReference type="NCBI Taxonomy" id="999810"/>
    <lineage>
        <taxon>Eukaryota</taxon>
        <taxon>Fungi</taxon>
        <taxon>Dikarya</taxon>
        <taxon>Ascomycota</taxon>
        <taxon>Pezizomycotina</taxon>
        <taxon>Leotiomycetes</taxon>
        <taxon>Helotiales</taxon>
        <taxon>Sclerotiniaceae</taxon>
        <taxon>Botrytis</taxon>
    </lineage>
</organism>
<accession>G2YGP5</accession>
<evidence type="ECO:0000313" key="2">
    <source>
        <dbReference type="Proteomes" id="UP000008177"/>
    </source>
</evidence>
<proteinExistence type="predicted"/>
<sequence length="74" mass="8332">MRATLYFVYGSASFDQKKATSLIRSTVIDVNGAYSQRDFLLFSTVLSSKLLTLLKISQAYSYLNQSEKCACDFL</sequence>